<feature type="chain" id="PRO_5042233028" evidence="13">
    <location>
        <begin position="22"/>
        <end position="940"/>
    </location>
</feature>
<evidence type="ECO:0000256" key="2">
    <source>
        <dbReference type="ARBA" id="ARBA00022475"/>
    </source>
</evidence>
<comment type="subcellular location">
    <subcellularLocation>
        <location evidence="1">Cell membrane</location>
        <topology evidence="1">Multi-pass membrane protein</topology>
    </subcellularLocation>
</comment>
<feature type="domain" description="G-protein coupled receptors family 3 profile" evidence="14">
    <location>
        <begin position="618"/>
        <end position="873"/>
    </location>
</feature>
<keyword evidence="5 12" id="KW-1133">Transmembrane helix</keyword>
<feature type="signal peptide" evidence="13">
    <location>
        <begin position="1"/>
        <end position="21"/>
    </location>
</feature>
<keyword evidence="9" id="KW-0325">Glycoprotein</keyword>
<feature type="transmembrane region" description="Helical" evidence="12">
    <location>
        <begin position="727"/>
        <end position="752"/>
    </location>
</feature>
<dbReference type="Gene3D" id="2.10.50.30">
    <property type="entry name" value="GPCR, family 3, nine cysteines domain"/>
    <property type="match status" value="1"/>
</dbReference>
<dbReference type="SUPFAM" id="SSF57184">
    <property type="entry name" value="Growth factor receptor domain"/>
    <property type="match status" value="1"/>
</dbReference>
<dbReference type="Gene3D" id="3.40.50.2300">
    <property type="match status" value="2"/>
</dbReference>
<keyword evidence="3 12" id="KW-0812">Transmembrane</keyword>
<dbReference type="SUPFAM" id="SSF53822">
    <property type="entry name" value="Periplasmic binding protein-like I"/>
    <property type="match status" value="1"/>
</dbReference>
<dbReference type="Pfam" id="PF07562">
    <property type="entry name" value="NCD3G"/>
    <property type="match status" value="1"/>
</dbReference>
<keyword evidence="6" id="KW-0297">G-protein coupled receptor</keyword>
<organism evidence="15 16">
    <name type="scientific">Acropora cervicornis</name>
    <name type="common">Staghorn coral</name>
    <dbReference type="NCBI Taxonomy" id="6130"/>
    <lineage>
        <taxon>Eukaryota</taxon>
        <taxon>Metazoa</taxon>
        <taxon>Cnidaria</taxon>
        <taxon>Anthozoa</taxon>
        <taxon>Hexacorallia</taxon>
        <taxon>Scleractinia</taxon>
        <taxon>Astrocoeniina</taxon>
        <taxon>Acroporidae</taxon>
        <taxon>Acropora</taxon>
    </lineage>
</organism>
<reference evidence="15" key="2">
    <citation type="journal article" date="2023" name="Science">
        <title>Genomic signatures of disease resistance in endangered staghorn corals.</title>
        <authorList>
            <person name="Vollmer S.V."/>
            <person name="Selwyn J.D."/>
            <person name="Despard B.A."/>
            <person name="Roesel C.L."/>
        </authorList>
    </citation>
    <scope>NUCLEOTIDE SEQUENCE</scope>
    <source>
        <strain evidence="15">K2</strain>
    </source>
</reference>
<feature type="transmembrane region" description="Helical" evidence="12">
    <location>
        <begin position="817"/>
        <end position="835"/>
    </location>
</feature>
<evidence type="ECO:0000256" key="7">
    <source>
        <dbReference type="ARBA" id="ARBA00023136"/>
    </source>
</evidence>
<evidence type="ECO:0000256" key="4">
    <source>
        <dbReference type="ARBA" id="ARBA00022729"/>
    </source>
</evidence>
<dbReference type="InterPro" id="IPR009030">
    <property type="entry name" value="Growth_fac_rcpt_cys_sf"/>
</dbReference>
<feature type="transmembrane region" description="Helical" evidence="12">
    <location>
        <begin position="841"/>
        <end position="860"/>
    </location>
</feature>
<evidence type="ECO:0000256" key="11">
    <source>
        <dbReference type="SAM" id="MobiDB-lite"/>
    </source>
</evidence>
<dbReference type="AlphaFoldDB" id="A0AAD9Q9M6"/>
<protein>
    <submittedName>
        <fullName evidence="15">Metabotropic glutamate receptor</fullName>
    </submittedName>
</protein>
<evidence type="ECO:0000256" key="13">
    <source>
        <dbReference type="SAM" id="SignalP"/>
    </source>
</evidence>
<proteinExistence type="predicted"/>
<evidence type="ECO:0000313" key="16">
    <source>
        <dbReference type="Proteomes" id="UP001249851"/>
    </source>
</evidence>
<evidence type="ECO:0000256" key="3">
    <source>
        <dbReference type="ARBA" id="ARBA00022692"/>
    </source>
</evidence>
<keyword evidence="2" id="KW-1003">Cell membrane</keyword>
<keyword evidence="8 15" id="KW-0675">Receptor</keyword>
<dbReference type="InterPro" id="IPR028082">
    <property type="entry name" value="Peripla_BP_I"/>
</dbReference>
<feature type="region of interest" description="Disordered" evidence="11">
    <location>
        <begin position="901"/>
        <end position="940"/>
    </location>
</feature>
<dbReference type="InterPro" id="IPR038550">
    <property type="entry name" value="GPCR_3_9-Cys_sf"/>
</dbReference>
<dbReference type="Pfam" id="PF01094">
    <property type="entry name" value="ANF_receptor"/>
    <property type="match status" value="1"/>
</dbReference>
<dbReference type="PROSITE" id="PS50259">
    <property type="entry name" value="G_PROTEIN_RECEP_F3_4"/>
    <property type="match status" value="1"/>
</dbReference>
<evidence type="ECO:0000256" key="1">
    <source>
        <dbReference type="ARBA" id="ARBA00004651"/>
    </source>
</evidence>
<dbReference type="PANTHER" id="PTHR24060">
    <property type="entry name" value="METABOTROPIC GLUTAMATE RECEPTOR"/>
    <property type="match status" value="1"/>
</dbReference>
<feature type="transmembrane region" description="Helical" evidence="12">
    <location>
        <begin position="687"/>
        <end position="706"/>
    </location>
</feature>
<dbReference type="InterPro" id="IPR011500">
    <property type="entry name" value="GPCR_3_9-Cys_dom"/>
</dbReference>
<evidence type="ECO:0000313" key="15">
    <source>
        <dbReference type="EMBL" id="KAK2557227.1"/>
    </source>
</evidence>
<evidence type="ECO:0000259" key="14">
    <source>
        <dbReference type="PROSITE" id="PS50259"/>
    </source>
</evidence>
<dbReference type="InterPro" id="IPR050726">
    <property type="entry name" value="mGluR"/>
</dbReference>
<evidence type="ECO:0000256" key="8">
    <source>
        <dbReference type="ARBA" id="ARBA00023170"/>
    </source>
</evidence>
<evidence type="ECO:0000256" key="10">
    <source>
        <dbReference type="ARBA" id="ARBA00023224"/>
    </source>
</evidence>
<keyword evidence="7 12" id="KW-0472">Membrane</keyword>
<dbReference type="Proteomes" id="UP001249851">
    <property type="component" value="Unassembled WGS sequence"/>
</dbReference>
<dbReference type="FunFam" id="2.10.50.30:FF:000004">
    <property type="entry name" value="Taste receptor type 1 member 3-like protein"/>
    <property type="match status" value="1"/>
</dbReference>
<feature type="transmembrane region" description="Helical" evidence="12">
    <location>
        <begin position="620"/>
        <end position="642"/>
    </location>
</feature>
<evidence type="ECO:0000256" key="6">
    <source>
        <dbReference type="ARBA" id="ARBA00023040"/>
    </source>
</evidence>
<dbReference type="InterPro" id="IPR001828">
    <property type="entry name" value="ANF_lig-bd_rcpt"/>
</dbReference>
<dbReference type="GO" id="GO:0005886">
    <property type="term" value="C:plasma membrane"/>
    <property type="evidence" value="ECO:0007669"/>
    <property type="project" value="UniProtKB-SubCell"/>
</dbReference>
<name>A0AAD9Q9M6_ACRCE</name>
<evidence type="ECO:0000256" key="12">
    <source>
        <dbReference type="SAM" id="Phobius"/>
    </source>
</evidence>
<dbReference type="PRINTS" id="PR00248">
    <property type="entry name" value="GPCRMGR"/>
</dbReference>
<feature type="transmembrane region" description="Helical" evidence="12">
    <location>
        <begin position="654"/>
        <end position="675"/>
    </location>
</feature>
<keyword evidence="10" id="KW-0807">Transducer</keyword>
<gene>
    <name evidence="15" type="ORF">P5673_020714</name>
</gene>
<dbReference type="EMBL" id="JARQWQ010000051">
    <property type="protein sequence ID" value="KAK2557227.1"/>
    <property type="molecule type" value="Genomic_DNA"/>
</dbReference>
<dbReference type="InterPro" id="IPR000337">
    <property type="entry name" value="GPCR_3"/>
</dbReference>
<comment type="caution">
    <text evidence="15">The sequence shown here is derived from an EMBL/GenBank/DDBJ whole genome shotgun (WGS) entry which is preliminary data.</text>
</comment>
<dbReference type="Pfam" id="PF00003">
    <property type="entry name" value="7tm_3"/>
    <property type="match status" value="1"/>
</dbReference>
<accession>A0AAD9Q9M6</accession>
<feature type="transmembrane region" description="Helical" evidence="12">
    <location>
        <begin position="772"/>
        <end position="796"/>
    </location>
</feature>
<sequence length="940" mass="105115">MDHCATCVPLMAIFLCFISQAVNIVAAGESLKRNGEALIGGLVSVHQKRSIAGDECKIPDFQGILTVEAILFAIEEINSKRQIDLKVKLGYDIRDTCPEPYEAAKALVMNTPKEEFLAAVVGNLPQEQLEYHHVLLLLLSSWTPHMSCIPSTYRVKKKPDLISRAEFIFHAVSRDTTNLMAIAYLAASYNWTYVAVVYDDSGEGRHRARLFQQEASKKFVCVARNYVLPANSSETQIQKFIAALKAARNFSVIVMLTSKSLFKGIFDEASKQKINDLTWIVSDDSWDNKVTFFKNNTAAHGTFRVGTSAPIVKFKEFLYQLCNNPQRNKWIMEMVSSKSSVSSPKDKQPTLSASVTSIQPSIAINFSSGSNVTTNAAPSDTASVTPISSTATTVTISTPQCSDPPSNVNQTKLRQIVETLVSMADSATCTIDSIFAVAHALAQKEKCTENCPQNHEFYTYIQKVDFKSLSGHNISFNGQRNLDETEYKIWNLPKNSFSLSAKGQSELKLSEVGSWKQSGNGAPEMTLRSKKIHWNAKNDQIPKSICHEPCSPGSYKALKKNATEAECCWHCLKCRKNTVSTVKDSLTCITCPDGWAPRPGQDSCIKQVEDYAYWSDGGSLVMLFIMVAGVCFSVYVAVVLFKNRDTPVMRRSKNAMLVMLPLVIILFLVPIPLLHKPSDSSCEGYRAFFTWAFCFPLTALIAKSIYVDSRFYDSDGQIKESWRSCMCTPRVVVVMVTTLVHVIVIIVVAVVFPNEILRFPTDDPFTIYIECSIHTGFGFLIIIFYLMFIATVYSIFSSSEEISPENDMEVRWTSLCMFFWYAICFIYVVIGHGVYGKGKVWGLAFVDFLFAVDILACIYLPKWYVIVFQPEKNQADVSPWSMYVKTQEKAFLRVTNEDSPMMEKHGTTREPTKTKDCGNGDKSESQELINNTESVSVTDV</sequence>
<reference evidence="15" key="1">
    <citation type="journal article" date="2023" name="G3 (Bethesda)">
        <title>Whole genome assembly and annotation of the endangered Caribbean coral Acropora cervicornis.</title>
        <authorList>
            <person name="Selwyn J.D."/>
            <person name="Vollmer S.V."/>
        </authorList>
    </citation>
    <scope>NUCLEOTIDE SEQUENCE</scope>
    <source>
        <strain evidence="15">K2</strain>
    </source>
</reference>
<feature type="compositionally biased region" description="Basic and acidic residues" evidence="11">
    <location>
        <begin position="901"/>
        <end position="925"/>
    </location>
</feature>
<keyword evidence="4 13" id="KW-0732">Signal</keyword>
<evidence type="ECO:0000256" key="5">
    <source>
        <dbReference type="ARBA" id="ARBA00022989"/>
    </source>
</evidence>
<feature type="compositionally biased region" description="Polar residues" evidence="11">
    <location>
        <begin position="926"/>
        <end position="940"/>
    </location>
</feature>
<dbReference type="GO" id="GO:0004930">
    <property type="term" value="F:G protein-coupled receptor activity"/>
    <property type="evidence" value="ECO:0007669"/>
    <property type="project" value="UniProtKB-KW"/>
</dbReference>
<dbReference type="InterPro" id="IPR017978">
    <property type="entry name" value="GPCR_3_C"/>
</dbReference>
<keyword evidence="16" id="KW-1185">Reference proteome</keyword>
<evidence type="ECO:0000256" key="9">
    <source>
        <dbReference type="ARBA" id="ARBA00023180"/>
    </source>
</evidence>